<feature type="chain" id="PRO_5012045366" description="Alpha-galactosidase" evidence="9">
    <location>
        <begin position="16"/>
        <end position="495"/>
    </location>
</feature>
<dbReference type="InterPro" id="IPR002241">
    <property type="entry name" value="Glyco_hydro_27"/>
</dbReference>
<dbReference type="PANTHER" id="PTHR11452:SF75">
    <property type="entry name" value="ALPHA-GALACTOSIDASE MEL1"/>
    <property type="match status" value="1"/>
</dbReference>
<dbReference type="PROSITE" id="PS00512">
    <property type="entry name" value="ALPHA_GALACTOSIDASE"/>
    <property type="match status" value="1"/>
</dbReference>
<evidence type="ECO:0000259" key="10">
    <source>
        <dbReference type="Pfam" id="PF17801"/>
    </source>
</evidence>
<dbReference type="OrthoDB" id="9807519at2"/>
<dbReference type="Pfam" id="PF17801">
    <property type="entry name" value="Melibiase_C"/>
    <property type="match status" value="1"/>
</dbReference>
<accession>Q023N4</accession>
<dbReference type="HOGENOM" id="CLU_013093_1_2_0"/>
<comment type="similarity">
    <text evidence="2 8">Belongs to the glycosyl hydrolase 27 family.</text>
</comment>
<dbReference type="EC" id="3.2.1.22" evidence="3 8"/>
<dbReference type="FunFam" id="2.60.40.1180:FF:000008">
    <property type="entry name" value="Alpha-galactosidase"/>
    <property type="match status" value="1"/>
</dbReference>
<protein>
    <recommendedName>
        <fullName evidence="3 8">Alpha-galactosidase</fullName>
        <ecNumber evidence="3 8">3.2.1.22</ecNumber>
    </recommendedName>
    <alternativeName>
        <fullName evidence="8">Melibiase</fullName>
    </alternativeName>
</protein>
<evidence type="ECO:0000313" key="11">
    <source>
        <dbReference type="EMBL" id="ABJ83806.1"/>
    </source>
</evidence>
<feature type="domain" description="Alpha galactosidase C-terminal" evidence="10">
    <location>
        <begin position="421"/>
        <end position="494"/>
    </location>
</feature>
<dbReference type="PRINTS" id="PR00740">
    <property type="entry name" value="GLHYDRLASE27"/>
</dbReference>
<dbReference type="GO" id="GO:0016052">
    <property type="term" value="P:carbohydrate catabolic process"/>
    <property type="evidence" value="ECO:0007669"/>
    <property type="project" value="UniProtKB-ARBA"/>
</dbReference>
<evidence type="ECO:0000256" key="1">
    <source>
        <dbReference type="ARBA" id="ARBA00001255"/>
    </source>
</evidence>
<dbReference type="GO" id="GO:0004557">
    <property type="term" value="F:alpha-galactosidase activity"/>
    <property type="evidence" value="ECO:0007669"/>
    <property type="project" value="UniProtKB-EC"/>
</dbReference>
<dbReference type="SUPFAM" id="SSF51445">
    <property type="entry name" value="(Trans)glycosidases"/>
    <property type="match status" value="1"/>
</dbReference>
<feature type="signal peptide" evidence="9">
    <location>
        <begin position="1"/>
        <end position="15"/>
    </location>
</feature>
<dbReference type="EMBL" id="CP000473">
    <property type="protein sequence ID" value="ABJ83806.1"/>
    <property type="molecule type" value="Genomic_DNA"/>
</dbReference>
<keyword evidence="4 9" id="KW-0732">Signal</keyword>
<sequence precursor="true">MKLSFVFFCAASCFAADLSGNWASGNAGVDGIARKVYFNLKQDGSRITGHIRSTQFYYTIKESTGDASGFTLTASMMDGKSERTVRYEGKLEGEELHLGTRRNATAPLSQLVARRVPEGEGAYPARIPPPALHKVPANGLAKTPPMGWNSWNKFAGRVDDKSVRDMADAIVTSGMRDAGYVYVNIDDTWEGERDAKGNITSNKKFPDMKALADYVHGKGLKLGIYSSPGPNTCAGYEGSYGHEEQDAKTWAAWGIDYLKYDWCGARNLYTDDEMQAVYQKMGDALRASGRPILYSLCQYGRADVWKWGPEVGGNAWRTTGDIKDTWDSMTNIGFKQNELAQWAAPGHWNDPDMLEIGNGGMNDDEYRTHMSLWSMLAAPLLAGNDLRTASPAILAILTNRDVIAIDQDKDGKQGRRAWKSGDQEIWVRDLAGGDRAVAIFNRGAEKADVKMKWSELEVNAPAQAKNLWSHQEEKLQGSEFALSVPAHGVVLLRVR</sequence>
<evidence type="ECO:0000256" key="4">
    <source>
        <dbReference type="ARBA" id="ARBA00022729"/>
    </source>
</evidence>
<dbReference type="InParanoid" id="Q023N4"/>
<dbReference type="AlphaFoldDB" id="Q023N4"/>
<evidence type="ECO:0000256" key="8">
    <source>
        <dbReference type="RuleBase" id="RU361168"/>
    </source>
</evidence>
<dbReference type="eggNOG" id="COG1501">
    <property type="taxonomic scope" value="Bacteria"/>
</dbReference>
<comment type="catalytic activity">
    <reaction evidence="1 8">
        <text>Hydrolysis of terminal, non-reducing alpha-D-galactose residues in alpha-D-galactosides, including galactose oligosaccharides, galactomannans and galactolipids.</text>
        <dbReference type="EC" id="3.2.1.22"/>
    </reaction>
</comment>
<dbReference type="Pfam" id="PF16499">
    <property type="entry name" value="Melibiase_2"/>
    <property type="match status" value="1"/>
</dbReference>
<dbReference type="InterPro" id="IPR000111">
    <property type="entry name" value="Glyco_hydro_27/36_CS"/>
</dbReference>
<name>Q023N4_SOLUE</name>
<proteinExistence type="inferred from homology"/>
<evidence type="ECO:0000256" key="5">
    <source>
        <dbReference type="ARBA" id="ARBA00022801"/>
    </source>
</evidence>
<evidence type="ECO:0000256" key="2">
    <source>
        <dbReference type="ARBA" id="ARBA00009743"/>
    </source>
</evidence>
<keyword evidence="5 8" id="KW-0378">Hydrolase</keyword>
<evidence type="ECO:0000256" key="9">
    <source>
        <dbReference type="SAM" id="SignalP"/>
    </source>
</evidence>
<gene>
    <name evidence="11" type="ordered locus">Acid_2820</name>
</gene>
<reference evidence="11" key="1">
    <citation type="submission" date="2006-10" db="EMBL/GenBank/DDBJ databases">
        <title>Complete sequence of Solibacter usitatus Ellin6076.</title>
        <authorList>
            <consortium name="US DOE Joint Genome Institute"/>
            <person name="Copeland A."/>
            <person name="Lucas S."/>
            <person name="Lapidus A."/>
            <person name="Barry K."/>
            <person name="Detter J.C."/>
            <person name="Glavina del Rio T."/>
            <person name="Hammon N."/>
            <person name="Israni S."/>
            <person name="Dalin E."/>
            <person name="Tice H."/>
            <person name="Pitluck S."/>
            <person name="Thompson L.S."/>
            <person name="Brettin T."/>
            <person name="Bruce D."/>
            <person name="Han C."/>
            <person name="Tapia R."/>
            <person name="Gilna P."/>
            <person name="Schmutz J."/>
            <person name="Larimer F."/>
            <person name="Land M."/>
            <person name="Hauser L."/>
            <person name="Kyrpides N."/>
            <person name="Mikhailova N."/>
            <person name="Janssen P.H."/>
            <person name="Kuske C.R."/>
            <person name="Richardson P."/>
        </authorList>
    </citation>
    <scope>NUCLEOTIDE SEQUENCE</scope>
    <source>
        <strain evidence="11">Ellin6076</strain>
    </source>
</reference>
<dbReference type="FunFam" id="3.20.20.70:FF:000202">
    <property type="entry name" value="Alpha-galactosidase"/>
    <property type="match status" value="1"/>
</dbReference>
<organism evidence="11">
    <name type="scientific">Solibacter usitatus (strain Ellin6076)</name>
    <dbReference type="NCBI Taxonomy" id="234267"/>
    <lineage>
        <taxon>Bacteria</taxon>
        <taxon>Pseudomonadati</taxon>
        <taxon>Acidobacteriota</taxon>
        <taxon>Terriglobia</taxon>
        <taxon>Bryobacterales</taxon>
        <taxon>Solibacteraceae</taxon>
        <taxon>Candidatus Solibacter</taxon>
    </lineage>
</organism>
<evidence type="ECO:0000256" key="3">
    <source>
        <dbReference type="ARBA" id="ARBA00012755"/>
    </source>
</evidence>
<evidence type="ECO:0000256" key="6">
    <source>
        <dbReference type="ARBA" id="ARBA00023157"/>
    </source>
</evidence>
<evidence type="ECO:0000256" key="7">
    <source>
        <dbReference type="ARBA" id="ARBA00023295"/>
    </source>
</evidence>
<keyword evidence="6 8" id="KW-1015">Disulfide bond</keyword>
<keyword evidence="7 8" id="KW-0326">Glycosidase</keyword>
<dbReference type="CAZy" id="GH27">
    <property type="family name" value="Glycoside Hydrolase Family 27"/>
</dbReference>
<dbReference type="InterPro" id="IPR013785">
    <property type="entry name" value="Aldolase_TIM"/>
</dbReference>
<dbReference type="Gene3D" id="2.60.40.1180">
    <property type="entry name" value="Golgi alpha-mannosidase II"/>
    <property type="match status" value="1"/>
</dbReference>
<dbReference type="PANTHER" id="PTHR11452">
    <property type="entry name" value="ALPHA-GALACTOSIDASE/ALPHA-N-ACETYLGALACTOSAMINIDASE"/>
    <property type="match status" value="1"/>
</dbReference>
<dbReference type="CDD" id="cd14792">
    <property type="entry name" value="GH27"/>
    <property type="match status" value="1"/>
</dbReference>
<dbReference type="KEGG" id="sus:Acid_2820"/>
<dbReference type="InterPro" id="IPR041233">
    <property type="entry name" value="Melibiase_C"/>
</dbReference>
<dbReference type="InterPro" id="IPR017853">
    <property type="entry name" value="GH"/>
</dbReference>
<dbReference type="STRING" id="234267.Acid_2820"/>
<dbReference type="SUPFAM" id="SSF51011">
    <property type="entry name" value="Glycosyl hydrolase domain"/>
    <property type="match status" value="1"/>
</dbReference>
<dbReference type="InterPro" id="IPR013780">
    <property type="entry name" value="Glyco_hydro_b"/>
</dbReference>
<dbReference type="Gene3D" id="3.20.20.70">
    <property type="entry name" value="Aldolase class I"/>
    <property type="match status" value="1"/>
</dbReference>